<evidence type="ECO:0000256" key="3">
    <source>
        <dbReference type="ARBA" id="ARBA00022741"/>
    </source>
</evidence>
<evidence type="ECO:0000259" key="8">
    <source>
        <dbReference type="PROSITE" id="PS50893"/>
    </source>
</evidence>
<evidence type="ECO:0000256" key="1">
    <source>
        <dbReference type="ARBA" id="ARBA00004651"/>
    </source>
</evidence>
<dbReference type="SMART" id="SM00382">
    <property type="entry name" value="AAA"/>
    <property type="match status" value="1"/>
</dbReference>
<dbReference type="RefSeq" id="WP_016443452.1">
    <property type="nucleotide sequence ID" value="NZ_KE150266.1"/>
</dbReference>
<dbReference type="InterPro" id="IPR036640">
    <property type="entry name" value="ABC1_TM_sf"/>
</dbReference>
<keyword evidence="5 7" id="KW-1133">Transmembrane helix</keyword>
<dbReference type="GO" id="GO:0016887">
    <property type="term" value="F:ATP hydrolysis activity"/>
    <property type="evidence" value="ECO:0007669"/>
    <property type="project" value="InterPro"/>
</dbReference>
<organism evidence="10 11">
    <name type="scientific">Gleimia europaea ACS-120-V-Col10b</name>
    <dbReference type="NCBI Taxonomy" id="883069"/>
    <lineage>
        <taxon>Bacteria</taxon>
        <taxon>Bacillati</taxon>
        <taxon>Actinomycetota</taxon>
        <taxon>Actinomycetes</taxon>
        <taxon>Actinomycetales</taxon>
        <taxon>Actinomycetaceae</taxon>
        <taxon>Gleimia</taxon>
    </lineage>
</organism>
<evidence type="ECO:0000256" key="5">
    <source>
        <dbReference type="ARBA" id="ARBA00022989"/>
    </source>
</evidence>
<dbReference type="InterPro" id="IPR011527">
    <property type="entry name" value="ABC1_TM_dom"/>
</dbReference>
<dbReference type="PROSITE" id="PS50893">
    <property type="entry name" value="ABC_TRANSPORTER_2"/>
    <property type="match status" value="1"/>
</dbReference>
<evidence type="ECO:0000256" key="4">
    <source>
        <dbReference type="ARBA" id="ARBA00022840"/>
    </source>
</evidence>
<protein>
    <submittedName>
        <fullName evidence="10">Thiol reductant ABC exporter, CydD subunit</fullName>
    </submittedName>
</protein>
<feature type="transmembrane region" description="Helical" evidence="7">
    <location>
        <begin position="239"/>
        <end position="260"/>
    </location>
</feature>
<dbReference type="Gene3D" id="3.40.50.300">
    <property type="entry name" value="P-loop containing nucleotide triphosphate hydrolases"/>
    <property type="match status" value="1"/>
</dbReference>
<dbReference type="InterPro" id="IPR003439">
    <property type="entry name" value="ABC_transporter-like_ATP-bd"/>
</dbReference>
<dbReference type="GO" id="GO:0042883">
    <property type="term" value="P:cysteine transport"/>
    <property type="evidence" value="ECO:0007669"/>
    <property type="project" value="InterPro"/>
</dbReference>
<evidence type="ECO:0000256" key="7">
    <source>
        <dbReference type="SAM" id="Phobius"/>
    </source>
</evidence>
<keyword evidence="4" id="KW-0067">ATP-binding</keyword>
<dbReference type="GO" id="GO:0005886">
    <property type="term" value="C:plasma membrane"/>
    <property type="evidence" value="ECO:0007669"/>
    <property type="project" value="UniProtKB-SubCell"/>
</dbReference>
<dbReference type="PROSITE" id="PS50929">
    <property type="entry name" value="ABC_TM1F"/>
    <property type="match status" value="1"/>
</dbReference>
<dbReference type="Gene3D" id="1.20.1560.10">
    <property type="entry name" value="ABC transporter type 1, transmembrane domain"/>
    <property type="match status" value="1"/>
</dbReference>
<evidence type="ECO:0000313" key="10">
    <source>
        <dbReference type="EMBL" id="EPD30340.1"/>
    </source>
</evidence>
<keyword evidence="6 7" id="KW-0472">Membrane</keyword>
<evidence type="ECO:0000259" key="9">
    <source>
        <dbReference type="PROSITE" id="PS50929"/>
    </source>
</evidence>
<feature type="transmembrane region" description="Helical" evidence="7">
    <location>
        <begin position="161"/>
        <end position="180"/>
    </location>
</feature>
<dbReference type="OrthoDB" id="9806127at2"/>
<feature type="transmembrane region" description="Helical" evidence="7">
    <location>
        <begin position="20"/>
        <end position="45"/>
    </location>
</feature>
<dbReference type="Proteomes" id="UP000014387">
    <property type="component" value="Unassembled WGS sequence"/>
</dbReference>
<dbReference type="GO" id="GO:0140359">
    <property type="term" value="F:ABC-type transporter activity"/>
    <property type="evidence" value="ECO:0007669"/>
    <property type="project" value="InterPro"/>
</dbReference>
<feature type="transmembrane region" description="Helical" evidence="7">
    <location>
        <begin position="57"/>
        <end position="78"/>
    </location>
</feature>
<dbReference type="NCBIfam" id="TIGR02857">
    <property type="entry name" value="CydD"/>
    <property type="match status" value="1"/>
</dbReference>
<dbReference type="AlphaFoldDB" id="A0A9W5RDE8"/>
<reference evidence="10 11" key="1">
    <citation type="submission" date="2013-05" db="EMBL/GenBank/DDBJ databases">
        <title>The Genome Sequence of Actinomyces europaeus ACS-120-V-COL10B.</title>
        <authorList>
            <consortium name="The Broad Institute Genomics Platform"/>
            <person name="Earl A."/>
            <person name="Ward D."/>
            <person name="Feldgarden M."/>
            <person name="Gevers D."/>
            <person name="Saerens B."/>
            <person name="Vaneechoutte M."/>
            <person name="Walker B."/>
            <person name="Young S."/>
            <person name="Zeng Q."/>
            <person name="Gargeya S."/>
            <person name="Fitzgerald M."/>
            <person name="Haas B."/>
            <person name="Abouelleil A."/>
            <person name="Allen A.W."/>
            <person name="Alvarado L."/>
            <person name="Arachchi H.M."/>
            <person name="Berlin A.M."/>
            <person name="Chapman S.B."/>
            <person name="Gainer-Dewar J."/>
            <person name="Goldberg J."/>
            <person name="Griggs A."/>
            <person name="Gujja S."/>
            <person name="Hansen M."/>
            <person name="Howarth C."/>
            <person name="Imamovic A."/>
            <person name="Ireland A."/>
            <person name="Larimer J."/>
            <person name="McCowan C."/>
            <person name="Murphy C."/>
            <person name="Pearson M."/>
            <person name="Poon T.W."/>
            <person name="Priest M."/>
            <person name="Roberts A."/>
            <person name="Saif S."/>
            <person name="Shea T."/>
            <person name="Sisk P."/>
            <person name="Sykes S."/>
            <person name="Wortman J."/>
            <person name="Nusbaum C."/>
            <person name="Birren B."/>
        </authorList>
    </citation>
    <scope>NUCLEOTIDE SEQUENCE [LARGE SCALE GENOMIC DNA]</scope>
    <source>
        <strain evidence="10 11">ACS-120-V-Col10b</strain>
    </source>
</reference>
<proteinExistence type="predicted"/>
<dbReference type="EMBL" id="AGWN01000001">
    <property type="protein sequence ID" value="EPD30340.1"/>
    <property type="molecule type" value="Genomic_DNA"/>
</dbReference>
<dbReference type="CDD" id="cd18584">
    <property type="entry name" value="ABC_6TM_AarD_CydD"/>
    <property type="match status" value="1"/>
</dbReference>
<keyword evidence="11" id="KW-1185">Reference proteome</keyword>
<comment type="subcellular location">
    <subcellularLocation>
        <location evidence="1">Cell membrane</location>
        <topology evidence="1">Multi-pass membrane protein</topology>
    </subcellularLocation>
</comment>
<dbReference type="Pfam" id="PF00005">
    <property type="entry name" value="ABC_tran"/>
    <property type="match status" value="1"/>
</dbReference>
<accession>A0A9W5RDE8</accession>
<name>A0A9W5RDE8_9ACTO</name>
<dbReference type="SUPFAM" id="SSF52540">
    <property type="entry name" value="P-loop containing nucleoside triphosphate hydrolases"/>
    <property type="match status" value="1"/>
</dbReference>
<dbReference type="InterPro" id="IPR014216">
    <property type="entry name" value="ABC_transptr_CydD"/>
</dbReference>
<feature type="domain" description="ABC transmembrane type-1" evidence="9">
    <location>
        <begin position="20"/>
        <end position="302"/>
    </location>
</feature>
<gene>
    <name evidence="10" type="ORF">HMPREF9238_00077</name>
</gene>
<keyword evidence="3" id="KW-0547">Nucleotide-binding</keyword>
<evidence type="ECO:0000256" key="6">
    <source>
        <dbReference type="ARBA" id="ARBA00023136"/>
    </source>
</evidence>
<evidence type="ECO:0000313" key="11">
    <source>
        <dbReference type="Proteomes" id="UP000014387"/>
    </source>
</evidence>
<feature type="domain" description="ABC transporter" evidence="8">
    <location>
        <begin position="334"/>
        <end position="567"/>
    </location>
</feature>
<dbReference type="PANTHER" id="PTHR24221:SF590">
    <property type="entry name" value="COMPONENT LINKED WITH THE ASSEMBLY OF CYTOCHROME' TRANSPORT TRANSMEMBRANE ATP-BINDING PROTEIN ABC TRANSPORTER CYDD-RELATED"/>
    <property type="match status" value="1"/>
</dbReference>
<feature type="transmembrane region" description="Helical" evidence="7">
    <location>
        <begin position="131"/>
        <end position="155"/>
    </location>
</feature>
<dbReference type="InterPro" id="IPR039421">
    <property type="entry name" value="Type_1_exporter"/>
</dbReference>
<dbReference type="Pfam" id="PF00664">
    <property type="entry name" value="ABC_membrane"/>
    <property type="match status" value="1"/>
</dbReference>
<sequence>MKPLDKRLLTYAAAAKRYIIFITIFGTLTAVLVLAQAISISSAISPVISEGKSLADVYPWVITLLVIVSVRAGLLYLLNSRAHRAANDAIIELREQVLDHVTKLGPRWLARKGTDTITLITRGLDDLGPYFVSYLPQLLMTMTVTPVALAVMLYYDFLSAIIAILTIPLIPIFMILIGKLTQEYSDQKLKTMERLGSQLLDLIAGLATLKALGRENAPNKHVHELGQTHAKTSMQTLRVAFLSGAILEFIATLSVALVAVEVGMRLVYGNISLYAGLIVIMLAPEVYLPLREVGKQFHNSADGVAAANAAFEILEEPVQATGTVKAPNLTHESVQFADLNVAARGAWAPAGLNATIQTGKITALVGPSGAGKTTTVMVLLGLLKPTRGRVLIGGTDLADIEPSSWWQQHTWVPQAPAILPGTIHENVTFGLDVSQDKLEDAARATGFLEVVEQLPTGWETPVGQGGIGLSVGQRQRLALTRALLEQTPWVILDEPTAHLDALTESQVIDTMVRLRDMGRTVIVIAHRKAVIDAADAILEVRARPATKQEIQDYPQLAEKTVEQFFLTEQPRLLEETR</sequence>
<dbReference type="InterPro" id="IPR027417">
    <property type="entry name" value="P-loop_NTPase"/>
</dbReference>
<dbReference type="SUPFAM" id="SSF90123">
    <property type="entry name" value="ABC transporter transmembrane region"/>
    <property type="match status" value="1"/>
</dbReference>
<evidence type="ECO:0000256" key="2">
    <source>
        <dbReference type="ARBA" id="ARBA00022692"/>
    </source>
</evidence>
<dbReference type="CDD" id="cd03228">
    <property type="entry name" value="ABCC_MRP_Like"/>
    <property type="match status" value="1"/>
</dbReference>
<dbReference type="PANTHER" id="PTHR24221">
    <property type="entry name" value="ATP-BINDING CASSETTE SUB-FAMILY B"/>
    <property type="match status" value="1"/>
</dbReference>
<dbReference type="InterPro" id="IPR003593">
    <property type="entry name" value="AAA+_ATPase"/>
</dbReference>
<feature type="transmembrane region" description="Helical" evidence="7">
    <location>
        <begin position="266"/>
        <end position="288"/>
    </location>
</feature>
<comment type="caution">
    <text evidence="10">The sequence shown here is derived from an EMBL/GenBank/DDBJ whole genome shotgun (WGS) entry which is preliminary data.</text>
</comment>
<dbReference type="GO" id="GO:0005524">
    <property type="term" value="F:ATP binding"/>
    <property type="evidence" value="ECO:0007669"/>
    <property type="project" value="UniProtKB-KW"/>
</dbReference>
<keyword evidence="2 7" id="KW-0812">Transmembrane</keyword>